<comment type="caution">
    <text evidence="1">The sequence shown here is derived from an EMBL/GenBank/DDBJ whole genome shotgun (WGS) entry which is preliminary data.</text>
</comment>
<name>A0A699IJV1_TANCI</name>
<dbReference type="AlphaFoldDB" id="A0A699IJV1"/>
<accession>A0A699IJV1</accession>
<protein>
    <submittedName>
        <fullName evidence="1">Uncharacterized protein</fullName>
    </submittedName>
</protein>
<evidence type="ECO:0000313" key="1">
    <source>
        <dbReference type="EMBL" id="GEZ62496.1"/>
    </source>
</evidence>
<sequence length="116" mass="13397">MRALDKIAVLSSKTKLPNYTRFFFLQQVAEAKAFAKILSEKANNARDYIAKLHVMICKMEAMDDSLVDFVILDCLKEYKELENNKLKALSDLIAQIEEAVHLKEGRMDVMDLEIHY</sequence>
<proteinExistence type="predicted"/>
<gene>
    <name evidence="1" type="ORF">Tci_534469</name>
</gene>
<reference evidence="1" key="1">
    <citation type="journal article" date="2019" name="Sci. Rep.">
        <title>Draft genome of Tanacetum cinerariifolium, the natural source of mosquito coil.</title>
        <authorList>
            <person name="Yamashiro T."/>
            <person name="Shiraishi A."/>
            <person name="Satake H."/>
            <person name="Nakayama K."/>
        </authorList>
    </citation>
    <scope>NUCLEOTIDE SEQUENCE</scope>
</reference>
<dbReference type="EMBL" id="BKCJ010302125">
    <property type="protein sequence ID" value="GEZ62496.1"/>
    <property type="molecule type" value="Genomic_DNA"/>
</dbReference>
<organism evidence="1">
    <name type="scientific">Tanacetum cinerariifolium</name>
    <name type="common">Dalmatian daisy</name>
    <name type="synonym">Chrysanthemum cinerariifolium</name>
    <dbReference type="NCBI Taxonomy" id="118510"/>
    <lineage>
        <taxon>Eukaryota</taxon>
        <taxon>Viridiplantae</taxon>
        <taxon>Streptophyta</taxon>
        <taxon>Embryophyta</taxon>
        <taxon>Tracheophyta</taxon>
        <taxon>Spermatophyta</taxon>
        <taxon>Magnoliopsida</taxon>
        <taxon>eudicotyledons</taxon>
        <taxon>Gunneridae</taxon>
        <taxon>Pentapetalae</taxon>
        <taxon>asterids</taxon>
        <taxon>campanulids</taxon>
        <taxon>Asterales</taxon>
        <taxon>Asteraceae</taxon>
        <taxon>Asteroideae</taxon>
        <taxon>Anthemideae</taxon>
        <taxon>Anthemidinae</taxon>
        <taxon>Tanacetum</taxon>
    </lineage>
</organism>